<proteinExistence type="inferred from homology"/>
<feature type="region of interest" description="Disordered" evidence="4">
    <location>
        <begin position="165"/>
        <end position="186"/>
    </location>
</feature>
<reference evidence="5" key="2">
    <citation type="submission" date="2023-04" db="EMBL/GenBank/DDBJ databases">
        <authorList>
            <person name="Bruccoleri R.E."/>
            <person name="Oakeley E.J."/>
            <person name="Faust A.-M."/>
            <person name="Dessus-Babus S."/>
            <person name="Altorfer M."/>
            <person name="Burckhardt D."/>
            <person name="Oertli M."/>
            <person name="Naumann U."/>
            <person name="Petersen F."/>
            <person name="Wong J."/>
        </authorList>
    </citation>
    <scope>NUCLEOTIDE SEQUENCE</scope>
    <source>
        <strain evidence="5">GSM-AAB239-AS_SAM_17_03QT</strain>
        <tissue evidence="5">Leaf</tissue>
    </source>
</reference>
<dbReference type="PANTHER" id="PTHR12687">
    <property type="entry name" value="NUCLEOLAR COMPLEX 2 AND RAD4-RELATED"/>
    <property type="match status" value="1"/>
</dbReference>
<dbReference type="PANTHER" id="PTHR12687:SF8">
    <property type="entry name" value="PROTEIN REBELOTE"/>
    <property type="match status" value="1"/>
</dbReference>
<organism evidence="5 6">
    <name type="scientific">Iris pallida</name>
    <name type="common">Sweet iris</name>
    <dbReference type="NCBI Taxonomy" id="29817"/>
    <lineage>
        <taxon>Eukaryota</taxon>
        <taxon>Viridiplantae</taxon>
        <taxon>Streptophyta</taxon>
        <taxon>Embryophyta</taxon>
        <taxon>Tracheophyta</taxon>
        <taxon>Spermatophyta</taxon>
        <taxon>Magnoliopsida</taxon>
        <taxon>Liliopsida</taxon>
        <taxon>Asparagales</taxon>
        <taxon>Iridaceae</taxon>
        <taxon>Iridoideae</taxon>
        <taxon>Irideae</taxon>
        <taxon>Iris</taxon>
    </lineage>
</organism>
<keyword evidence="3" id="KW-0539">Nucleus</keyword>
<feature type="compositionally biased region" description="Basic residues" evidence="4">
    <location>
        <begin position="1"/>
        <end position="36"/>
    </location>
</feature>
<evidence type="ECO:0000256" key="4">
    <source>
        <dbReference type="SAM" id="MobiDB-lite"/>
    </source>
</evidence>
<protein>
    <submittedName>
        <fullName evidence="5">Nucleolar complex protein 2-like protein</fullName>
    </submittedName>
</protein>
<dbReference type="EMBL" id="JANAVB010044737">
    <property type="protein sequence ID" value="KAJ6791071.1"/>
    <property type="molecule type" value="Genomic_DNA"/>
</dbReference>
<evidence type="ECO:0000256" key="1">
    <source>
        <dbReference type="ARBA" id="ARBA00004123"/>
    </source>
</evidence>
<comment type="caution">
    <text evidence="5">The sequence shown here is derived from an EMBL/GenBank/DDBJ whole genome shotgun (WGS) entry which is preliminary data.</text>
</comment>
<evidence type="ECO:0000313" key="5">
    <source>
        <dbReference type="EMBL" id="KAJ6791071.1"/>
    </source>
</evidence>
<sequence>MGKLGKKARKFAKKNLQSVHKRQRKMKSMFKRKASPHRRDAAAGAPNGATPKENTGGNAELFTANVPASSINLDNMFTEDEDSFAEDLSDSDGFLSEDSECPYILEEDKKNDSNDKNCPSALVGQNNEINMEIVKQKRKLDRLLEKDPKFSEFLQNQKAHLEQFRSEEAYSDEEDGTDYPNGDATSESLSSLHNKKILTSCTIDVWCWLISEEPTGPALSNLLNGFQTACQYGIDSEGCAHSIPDKEVFSKILTFVLSEADGIFRRRLGISDSCSVEGFMKLESTSTWKTVRPLVKSYLRSCLFLLNQVTDCQLLVFVLSRLRASILFFVAFPSLIRRFIKITVHLWVTGEESLSLSSFVLLRGIASQLNSDCLENCLSKTYKAFIAHCKYIQPTNMKHFEFLKDSIVELYSLDIEKCFQKVLASLQYLANILRRVLSTKKKDELKKVYSWQYVNCVDIWVKFITRNIKNHDLQSLMCLLIQVIRGMAHLFPGPRYLPLRFKCIQMLNQLSLASGIFIPVASLVFDCLEYTESSKSDSHKNAFNFASNLKVPKQLLKARRFHEDCIHFAIELLAGHFSQWSRHISFPEVATIPLILLKRFHERTTLENMKRPVKRFIDQVEQNCQFIQMKRDEVSFSPSDLQSVDSFLQLERSGSASFSQYYASILQKSQFNPS</sequence>
<evidence type="ECO:0000256" key="3">
    <source>
        <dbReference type="ARBA" id="ARBA00023242"/>
    </source>
</evidence>
<dbReference type="Proteomes" id="UP001140949">
    <property type="component" value="Unassembled WGS sequence"/>
</dbReference>
<dbReference type="GO" id="GO:0030691">
    <property type="term" value="C:Noc2p-Noc3p complex"/>
    <property type="evidence" value="ECO:0007669"/>
    <property type="project" value="TreeGrafter"/>
</dbReference>
<dbReference type="GO" id="GO:0005654">
    <property type="term" value="C:nucleoplasm"/>
    <property type="evidence" value="ECO:0007669"/>
    <property type="project" value="TreeGrafter"/>
</dbReference>
<name>A0AAX6DH39_IRIPA</name>
<accession>A0AAX6DH39</accession>
<reference evidence="5" key="1">
    <citation type="journal article" date="2023" name="GigaByte">
        <title>Genome assembly of the bearded iris, Iris pallida Lam.</title>
        <authorList>
            <person name="Bruccoleri R.E."/>
            <person name="Oakeley E.J."/>
            <person name="Faust A.M.E."/>
            <person name="Altorfer M."/>
            <person name="Dessus-Babus S."/>
            <person name="Burckhardt D."/>
            <person name="Oertli M."/>
            <person name="Naumann U."/>
            <person name="Petersen F."/>
            <person name="Wong J."/>
        </authorList>
    </citation>
    <scope>NUCLEOTIDE SEQUENCE</scope>
    <source>
        <strain evidence="5">GSM-AAB239-AS_SAM_17_03QT</strain>
    </source>
</reference>
<dbReference type="Pfam" id="PF03715">
    <property type="entry name" value="Noc2"/>
    <property type="match status" value="1"/>
</dbReference>
<comment type="subcellular location">
    <subcellularLocation>
        <location evidence="1">Nucleus</location>
    </subcellularLocation>
</comment>
<evidence type="ECO:0000256" key="2">
    <source>
        <dbReference type="ARBA" id="ARBA00005907"/>
    </source>
</evidence>
<dbReference type="GO" id="GO:0005730">
    <property type="term" value="C:nucleolus"/>
    <property type="evidence" value="ECO:0007669"/>
    <property type="project" value="TreeGrafter"/>
</dbReference>
<keyword evidence="6" id="KW-1185">Reference proteome</keyword>
<evidence type="ECO:0000313" key="6">
    <source>
        <dbReference type="Proteomes" id="UP001140949"/>
    </source>
</evidence>
<feature type="region of interest" description="Disordered" evidence="4">
    <location>
        <begin position="1"/>
        <end position="60"/>
    </location>
</feature>
<dbReference type="AlphaFoldDB" id="A0AAX6DH39"/>
<dbReference type="InterPro" id="IPR005343">
    <property type="entry name" value="Noc2"/>
</dbReference>
<dbReference type="GO" id="GO:0030690">
    <property type="term" value="C:Noc1p-Noc2p complex"/>
    <property type="evidence" value="ECO:0007669"/>
    <property type="project" value="TreeGrafter"/>
</dbReference>
<dbReference type="GO" id="GO:0042273">
    <property type="term" value="P:ribosomal large subunit biogenesis"/>
    <property type="evidence" value="ECO:0007669"/>
    <property type="project" value="TreeGrafter"/>
</dbReference>
<gene>
    <name evidence="5" type="ORF">M6B38_247040</name>
</gene>
<comment type="similarity">
    <text evidence="2">Belongs to the NOC2 family.</text>
</comment>